<organism evidence="2 3">
    <name type="scientific">Splendidivirga corallicola</name>
    <dbReference type="NCBI Taxonomy" id="3051826"/>
    <lineage>
        <taxon>Bacteria</taxon>
        <taxon>Pseudomonadati</taxon>
        <taxon>Bacteroidota</taxon>
        <taxon>Cytophagia</taxon>
        <taxon>Cytophagales</taxon>
        <taxon>Splendidivirgaceae</taxon>
        <taxon>Splendidivirga</taxon>
    </lineage>
</organism>
<dbReference type="InterPro" id="IPR011008">
    <property type="entry name" value="Dimeric_a/b-barrel"/>
</dbReference>
<protein>
    <submittedName>
        <fullName evidence="2">Antibiotic biosynthesis monooxygenase</fullName>
    </submittedName>
</protein>
<dbReference type="Gene3D" id="3.30.70.100">
    <property type="match status" value="1"/>
</dbReference>
<dbReference type="GO" id="GO:0004497">
    <property type="term" value="F:monooxygenase activity"/>
    <property type="evidence" value="ECO:0007669"/>
    <property type="project" value="UniProtKB-KW"/>
</dbReference>
<reference evidence="2" key="1">
    <citation type="submission" date="2023-06" db="EMBL/GenBank/DDBJ databases">
        <title>Genomic of Parafulvivirga corallium.</title>
        <authorList>
            <person name="Wang G."/>
        </authorList>
    </citation>
    <scope>NUCLEOTIDE SEQUENCE</scope>
    <source>
        <strain evidence="2">BMA10</strain>
    </source>
</reference>
<sequence>MENQEVMVVYSWTAKEGKSEELKNIYKEVKDQMKANEPGALKVECYFDSSQNKLVVMDLFADANAVGFHLGTTAAGHFENLLAIAIPGEFLFCGDVPEEMKEAAKGMGLNATFAPNIFGFEKMLNQ</sequence>
<evidence type="ECO:0000313" key="3">
    <source>
        <dbReference type="Proteomes" id="UP001172082"/>
    </source>
</evidence>
<dbReference type="EMBL" id="JAUJEA010000003">
    <property type="protein sequence ID" value="MDN5201702.1"/>
    <property type="molecule type" value="Genomic_DNA"/>
</dbReference>
<proteinExistence type="predicted"/>
<keyword evidence="2" id="KW-0560">Oxidoreductase</keyword>
<dbReference type="RefSeq" id="WP_346751730.1">
    <property type="nucleotide sequence ID" value="NZ_JAUJEA010000003.1"/>
</dbReference>
<feature type="domain" description="ABM" evidence="1">
    <location>
        <begin position="6"/>
        <end position="78"/>
    </location>
</feature>
<dbReference type="InterPro" id="IPR007138">
    <property type="entry name" value="ABM_dom"/>
</dbReference>
<evidence type="ECO:0000259" key="1">
    <source>
        <dbReference type="Pfam" id="PF03992"/>
    </source>
</evidence>
<keyword evidence="2" id="KW-0503">Monooxygenase</keyword>
<dbReference type="SUPFAM" id="SSF54909">
    <property type="entry name" value="Dimeric alpha+beta barrel"/>
    <property type="match status" value="1"/>
</dbReference>
<gene>
    <name evidence="2" type="ORF">QQ008_10025</name>
</gene>
<dbReference type="Pfam" id="PF03992">
    <property type="entry name" value="ABM"/>
    <property type="match status" value="1"/>
</dbReference>
<keyword evidence="3" id="KW-1185">Reference proteome</keyword>
<accession>A0ABT8KLW4</accession>
<comment type="caution">
    <text evidence="2">The sequence shown here is derived from an EMBL/GenBank/DDBJ whole genome shotgun (WGS) entry which is preliminary data.</text>
</comment>
<name>A0ABT8KLW4_9BACT</name>
<evidence type="ECO:0000313" key="2">
    <source>
        <dbReference type="EMBL" id="MDN5201702.1"/>
    </source>
</evidence>
<dbReference type="Proteomes" id="UP001172082">
    <property type="component" value="Unassembled WGS sequence"/>
</dbReference>